<dbReference type="InterPro" id="IPR053173">
    <property type="entry name" value="SAM-binding_MTase"/>
</dbReference>
<dbReference type="AlphaFoldDB" id="A0A916RFV2"/>
<dbReference type="PANTHER" id="PTHR45128:SF2">
    <property type="entry name" value="METHYLTRANSFERASE DOMAIN-CONTAINING PROTEIN"/>
    <property type="match status" value="1"/>
</dbReference>
<dbReference type="Pfam" id="PF21320">
    <property type="entry name" value="WHD_Rv2258c"/>
    <property type="match status" value="1"/>
</dbReference>
<gene>
    <name evidence="3" type="ORF">GCM10011507_02260</name>
</gene>
<reference evidence="3" key="1">
    <citation type="journal article" date="2014" name="Int. J. Syst. Evol. Microbiol.">
        <title>Complete genome sequence of Corynebacterium casei LMG S-19264T (=DSM 44701T), isolated from a smear-ripened cheese.</title>
        <authorList>
            <consortium name="US DOE Joint Genome Institute (JGI-PGF)"/>
            <person name="Walter F."/>
            <person name="Albersmeier A."/>
            <person name="Kalinowski J."/>
            <person name="Ruckert C."/>
        </authorList>
    </citation>
    <scope>NUCLEOTIDE SEQUENCE</scope>
    <source>
        <strain evidence="3">CGMCC 1.15447</strain>
    </source>
</reference>
<dbReference type="InterPro" id="IPR036388">
    <property type="entry name" value="WH-like_DNA-bd_sf"/>
</dbReference>
<dbReference type="SUPFAM" id="SSF53335">
    <property type="entry name" value="S-adenosyl-L-methionine-dependent methyltransferases"/>
    <property type="match status" value="1"/>
</dbReference>
<proteinExistence type="predicted"/>
<dbReference type="InterPro" id="IPR036390">
    <property type="entry name" value="WH_DNA-bd_sf"/>
</dbReference>
<evidence type="ECO:0000313" key="3">
    <source>
        <dbReference type="EMBL" id="GGA54530.1"/>
    </source>
</evidence>
<name>A0A916RFV2_9BACT</name>
<dbReference type="InterPro" id="IPR048711">
    <property type="entry name" value="WHD_Rv2258c"/>
</dbReference>
<protein>
    <submittedName>
        <fullName evidence="3">SAM-dependent methyltransferase</fullName>
    </submittedName>
</protein>
<keyword evidence="4" id="KW-1185">Reference proteome</keyword>
<dbReference type="GO" id="GO:0032259">
    <property type="term" value="P:methylation"/>
    <property type="evidence" value="ECO:0007669"/>
    <property type="project" value="UniProtKB-KW"/>
</dbReference>
<dbReference type="Gene3D" id="3.40.50.150">
    <property type="entry name" value="Vaccinia Virus protein VP39"/>
    <property type="match status" value="1"/>
</dbReference>
<dbReference type="Proteomes" id="UP000648801">
    <property type="component" value="Unassembled WGS sequence"/>
</dbReference>
<dbReference type="EMBL" id="BMJB01000001">
    <property type="protein sequence ID" value="GGA54530.1"/>
    <property type="molecule type" value="Genomic_DNA"/>
</dbReference>
<feature type="domain" description="Methyltransferase" evidence="1">
    <location>
        <begin position="179"/>
        <end position="289"/>
    </location>
</feature>
<feature type="domain" description="S-adenosylmethionine-dependent methyltransferase Rv2258c-like winged HTH" evidence="2">
    <location>
        <begin position="31"/>
        <end position="104"/>
    </location>
</feature>
<dbReference type="PANTHER" id="PTHR45128">
    <property type="entry name" value="METHYLTRANSFERASE TYPE 11"/>
    <property type="match status" value="1"/>
</dbReference>
<sequence length="360" mass="38951">MGSATIPTPQINEAKLHEFMMKAVGDMGAAMHAVLVVLGDRLGLYKAMGDSKPTTSAELASRTGTSERYVREWLNANAASGYVTYDPATKMYTLPPEQSLTLTKEDGPAFLPGAFQVISACFSDQGKIEDAFRTGKGIGWHEHHHDLFRGTERFFRPNYIANLTSSWIPSLSGVEQKLSSGAKVADIGCGLGASTILMAKAYPKSEFYGFDYHDGSIAMAREAAKREGIDDRVHFEVASAKSFPGKDYDFVAFFDCLHDMGDPKGAAAYVHSTMKPDGTWMIVEPFAEDATEANHNPIGRVFYSASTMLCVPASISQEVGAALGAQAGEKRIGEVVTSGGFKNFHRATQTPFNLVFEAQA</sequence>
<evidence type="ECO:0000259" key="2">
    <source>
        <dbReference type="Pfam" id="PF21320"/>
    </source>
</evidence>
<dbReference type="CDD" id="cd02440">
    <property type="entry name" value="AdoMet_MTases"/>
    <property type="match status" value="1"/>
</dbReference>
<dbReference type="InterPro" id="IPR029063">
    <property type="entry name" value="SAM-dependent_MTases_sf"/>
</dbReference>
<organism evidence="3 4">
    <name type="scientific">Edaphobacter acidisoli</name>
    <dbReference type="NCBI Taxonomy" id="2040573"/>
    <lineage>
        <taxon>Bacteria</taxon>
        <taxon>Pseudomonadati</taxon>
        <taxon>Acidobacteriota</taxon>
        <taxon>Terriglobia</taxon>
        <taxon>Terriglobales</taxon>
        <taxon>Acidobacteriaceae</taxon>
        <taxon>Edaphobacter</taxon>
    </lineage>
</organism>
<accession>A0A916RFV2</accession>
<evidence type="ECO:0000313" key="4">
    <source>
        <dbReference type="Proteomes" id="UP000648801"/>
    </source>
</evidence>
<dbReference type="Gene3D" id="1.10.10.10">
    <property type="entry name" value="Winged helix-like DNA-binding domain superfamily/Winged helix DNA-binding domain"/>
    <property type="match status" value="1"/>
</dbReference>
<keyword evidence="3" id="KW-0808">Transferase</keyword>
<dbReference type="GO" id="GO:0008168">
    <property type="term" value="F:methyltransferase activity"/>
    <property type="evidence" value="ECO:0007669"/>
    <property type="project" value="UniProtKB-KW"/>
</dbReference>
<dbReference type="Pfam" id="PF13847">
    <property type="entry name" value="Methyltransf_31"/>
    <property type="match status" value="1"/>
</dbReference>
<dbReference type="RefSeq" id="WP_188757534.1">
    <property type="nucleotide sequence ID" value="NZ_BMJB01000001.1"/>
</dbReference>
<evidence type="ECO:0000259" key="1">
    <source>
        <dbReference type="Pfam" id="PF13847"/>
    </source>
</evidence>
<dbReference type="InterPro" id="IPR025714">
    <property type="entry name" value="Methyltranfer_dom"/>
</dbReference>
<dbReference type="SUPFAM" id="SSF46785">
    <property type="entry name" value="Winged helix' DNA-binding domain"/>
    <property type="match status" value="1"/>
</dbReference>
<reference evidence="3" key="2">
    <citation type="submission" date="2020-09" db="EMBL/GenBank/DDBJ databases">
        <authorList>
            <person name="Sun Q."/>
            <person name="Zhou Y."/>
        </authorList>
    </citation>
    <scope>NUCLEOTIDE SEQUENCE</scope>
    <source>
        <strain evidence="3">CGMCC 1.15447</strain>
    </source>
</reference>
<comment type="caution">
    <text evidence="3">The sequence shown here is derived from an EMBL/GenBank/DDBJ whole genome shotgun (WGS) entry which is preliminary data.</text>
</comment>
<keyword evidence="3" id="KW-0489">Methyltransferase</keyword>